<dbReference type="AlphaFoldDB" id="A0A378B6I0"/>
<protein>
    <submittedName>
        <fullName evidence="1">Uncharacterized protein</fullName>
    </submittedName>
</protein>
<reference evidence="1 2" key="1">
    <citation type="submission" date="2018-06" db="EMBL/GenBank/DDBJ databases">
        <authorList>
            <consortium name="Pathogen Informatics"/>
            <person name="Doyle S."/>
        </authorList>
    </citation>
    <scope>NUCLEOTIDE SEQUENCE [LARGE SCALE GENOMIC DNA]</scope>
    <source>
        <strain evidence="1 2">NCTC10313</strain>
    </source>
</reference>
<dbReference type="Proteomes" id="UP000254487">
    <property type="component" value="Unassembled WGS sequence"/>
</dbReference>
<organism evidence="1 2">
    <name type="scientific">Klebsiella pneumoniae subsp. ozaenae</name>
    <dbReference type="NCBI Taxonomy" id="574"/>
    <lineage>
        <taxon>Bacteria</taxon>
        <taxon>Pseudomonadati</taxon>
        <taxon>Pseudomonadota</taxon>
        <taxon>Gammaproteobacteria</taxon>
        <taxon>Enterobacterales</taxon>
        <taxon>Enterobacteriaceae</taxon>
        <taxon>Klebsiella/Raoultella group</taxon>
        <taxon>Klebsiella</taxon>
        <taxon>Klebsiella pneumoniae complex</taxon>
    </lineage>
</organism>
<evidence type="ECO:0000313" key="2">
    <source>
        <dbReference type="Proteomes" id="UP000254487"/>
    </source>
</evidence>
<name>A0A378B6I0_KLEPO</name>
<gene>
    <name evidence="1" type="ORF">NCTC10313_06910</name>
</gene>
<sequence length="79" mass="8976">MFRPWFRPCAPQPTMTTFFTLKVACAIGEFVARHKAAFAQLCQLLAQVQCIKVVSHVCNSVMLCRAYCSVRFCENELTI</sequence>
<dbReference type="EMBL" id="UGLW01000003">
    <property type="protein sequence ID" value="STV30649.1"/>
    <property type="molecule type" value="Genomic_DNA"/>
</dbReference>
<evidence type="ECO:0000313" key="1">
    <source>
        <dbReference type="EMBL" id="STV30649.1"/>
    </source>
</evidence>
<accession>A0A378B6I0</accession>
<proteinExistence type="predicted"/>